<evidence type="ECO:0000313" key="2">
    <source>
        <dbReference type="EMBL" id="QNF33977.1"/>
    </source>
</evidence>
<accession>A0A7G7G9Z3</accession>
<dbReference type="SMART" id="SM00736">
    <property type="entry name" value="CADG"/>
    <property type="match status" value="1"/>
</dbReference>
<dbReference type="GO" id="GO:0016020">
    <property type="term" value="C:membrane"/>
    <property type="evidence" value="ECO:0007669"/>
    <property type="project" value="InterPro"/>
</dbReference>
<dbReference type="Gene3D" id="2.60.40.10">
    <property type="entry name" value="Immunoglobulins"/>
    <property type="match status" value="3"/>
</dbReference>
<keyword evidence="3" id="KW-1185">Reference proteome</keyword>
<evidence type="ECO:0000259" key="1">
    <source>
        <dbReference type="SMART" id="SM00736"/>
    </source>
</evidence>
<dbReference type="PANTHER" id="PTHR46182">
    <property type="entry name" value="FI19480P1"/>
    <property type="match status" value="1"/>
</dbReference>
<dbReference type="InterPro" id="IPR015919">
    <property type="entry name" value="Cadherin-like_sf"/>
</dbReference>
<protein>
    <submittedName>
        <fullName evidence="2">DUF5060 domain-containing protein</fullName>
    </submittedName>
</protein>
<dbReference type="PANTHER" id="PTHR46182:SF2">
    <property type="entry name" value="FI19480P1"/>
    <property type="match status" value="1"/>
</dbReference>
<dbReference type="InterPro" id="IPR032260">
    <property type="entry name" value="DUF5060"/>
</dbReference>
<dbReference type="InterPro" id="IPR024749">
    <property type="entry name" value="Collagen-bd_put"/>
</dbReference>
<dbReference type="KEGG" id="aswu:HUW51_15060"/>
<name>A0A7G7G9Z3_9BACT</name>
<dbReference type="SUPFAM" id="SSF49299">
    <property type="entry name" value="PKD domain"/>
    <property type="match status" value="1"/>
</dbReference>
<dbReference type="GO" id="GO:0031410">
    <property type="term" value="C:cytoplasmic vesicle"/>
    <property type="evidence" value="ECO:0007669"/>
    <property type="project" value="TreeGrafter"/>
</dbReference>
<feature type="domain" description="Dystroglycan-type cadherin-like" evidence="1">
    <location>
        <begin position="275"/>
        <end position="372"/>
    </location>
</feature>
<dbReference type="AlphaFoldDB" id="A0A7G7G9Z3"/>
<dbReference type="SUPFAM" id="SSF49313">
    <property type="entry name" value="Cadherin-like"/>
    <property type="match status" value="1"/>
</dbReference>
<evidence type="ECO:0000313" key="3">
    <source>
        <dbReference type="Proteomes" id="UP000515237"/>
    </source>
</evidence>
<dbReference type="Pfam" id="PF22352">
    <property type="entry name" value="K319L-like_PKD"/>
    <property type="match status" value="1"/>
</dbReference>
<dbReference type="Pfam" id="PF16586">
    <property type="entry name" value="DUF5060"/>
    <property type="match status" value="1"/>
</dbReference>
<dbReference type="GO" id="GO:0005509">
    <property type="term" value="F:calcium ion binding"/>
    <property type="evidence" value="ECO:0007669"/>
    <property type="project" value="InterPro"/>
</dbReference>
<dbReference type="InterPro" id="IPR006644">
    <property type="entry name" value="Cadg"/>
</dbReference>
<dbReference type="Proteomes" id="UP000515237">
    <property type="component" value="Chromosome"/>
</dbReference>
<dbReference type="InterPro" id="IPR029865">
    <property type="entry name" value="KIAA0319-like"/>
</dbReference>
<dbReference type="RefSeq" id="WP_185270459.1">
    <property type="nucleotide sequence ID" value="NZ_CP055156.1"/>
</dbReference>
<dbReference type="InterPro" id="IPR035986">
    <property type="entry name" value="PKD_dom_sf"/>
</dbReference>
<sequence>MKQTIHYSLFQSFISKWLFLLFCFGISSPKSLANNFPRKNTELTHHNTVTKSAVFASQQVVSFTLINADNEQPIQTLTGGTTLNLATLPTKNLNIRANTSPGIIGSIKFALSGKQTTNKTESELPYALFGDTKGNYNAWVPALGNYTLKAIPYSGPGGTGVAGIALTVSFTVISNQLPKANAGADKTITLPTTTIVLNGSGTDADGTISGFSWSQVSGPNTATFSSKTIATPTISNLIQGSYIFNLQVKDNLNMWSVADNVTITVQKTTSNSPPVVVQKPTDQTLITEKPYFFSAGQYSDPNAGDVLTYKATLANNSNLPTWLQFNASTLSFSGTAPASETTLDVQVTVTDQAQASVTTSFKISVQKPVPVDISGELKKWHKVTLTFTGPFTSETDANNPFLNYRLNVVFSKGSRQLIVPGYYAADGNAGESDATTGTKWRVHFSPDEAGEWSYRASFRTGTDVAVSNLENTGSPAVFDGMSGTFSVAATDKTGSDFRAQGRLRYVGQHYLQFTETGKYFLKGGADSPENFLAYKEFDGTYSQNPQADYTKTYAPHLGDWQPGDPVWKGGKGKGIIGALNYLAQKGMNAVYFLTLNVNGDGKDVWPWISPTDKIRYDVSKLDQWEIVFSHMDKLGVMLHVVTQEQENDQLLDNGDLGTQRKLYYRELIARFGHHLAINWNLGEESTNTDAQRKAFCNYIRQLDPYKSPIDVHTYPTQRATIYNPLLGYSTFEGPSLQVDNPADTHSETLYWLNQSAASGRKWVVNLDEIGPSNTGVKPDADDYAHDLPRKLALWGNLMAGGGGVEWYFGYQFLNSDLTAQDWRSRDHMWDLTNYALQFFNQYLPFWQMLNADNLTAVTNDYCLALPGKIYAIYLPQGGTTTLDLGTNSGNYLVQWYNPQTGGALQNGTVPQITGSGINSIGFPPKNDTQDWVCLVNQIPVNFTRTRTPTYHNGAQLQKPENASAITAYPNPMQDFVTIAPNNKSGLPLEITVRDVTGKQVLQTTASPNSDQTFQLKTDFLTPGIYLLQIKQGSTYLEQKVLKY</sequence>
<proteinExistence type="predicted"/>
<dbReference type="InterPro" id="IPR026444">
    <property type="entry name" value="Secre_tail"/>
</dbReference>
<dbReference type="Pfam" id="PF18962">
    <property type="entry name" value="Por_Secre_tail"/>
    <property type="match status" value="1"/>
</dbReference>
<reference evidence="2 3" key="1">
    <citation type="journal article" date="2018" name="Int. J. Syst. Evol. Microbiol.">
        <title>Adhaeribacter swui sp. nov., isolated from wet mud.</title>
        <authorList>
            <person name="Kim D.U."/>
            <person name="Kim K.W."/>
            <person name="Kang M.S."/>
            <person name="Kim J.Y."/>
            <person name="Jang J.H."/>
            <person name="Kim M.K."/>
        </authorList>
    </citation>
    <scope>NUCLEOTIDE SEQUENCE [LARGE SCALE GENOMIC DNA]</scope>
    <source>
        <strain evidence="2 3">KCTC 52873</strain>
    </source>
</reference>
<dbReference type="InterPro" id="IPR013783">
    <property type="entry name" value="Ig-like_fold"/>
</dbReference>
<dbReference type="Pfam" id="PF12904">
    <property type="entry name" value="Collagen_bind_2"/>
    <property type="match status" value="1"/>
</dbReference>
<dbReference type="Gene3D" id="3.20.20.80">
    <property type="entry name" value="Glycosidases"/>
    <property type="match status" value="1"/>
</dbReference>
<gene>
    <name evidence="2" type="ORF">HUW51_15060</name>
</gene>
<organism evidence="2 3">
    <name type="scientific">Adhaeribacter swui</name>
    <dbReference type="NCBI Taxonomy" id="2086471"/>
    <lineage>
        <taxon>Bacteria</taxon>
        <taxon>Pseudomonadati</taxon>
        <taxon>Bacteroidota</taxon>
        <taxon>Cytophagia</taxon>
        <taxon>Cytophagales</taxon>
        <taxon>Hymenobacteraceae</taxon>
        <taxon>Adhaeribacter</taxon>
    </lineage>
</organism>
<dbReference type="EMBL" id="CP055156">
    <property type="protein sequence ID" value="QNF33977.1"/>
    <property type="molecule type" value="Genomic_DNA"/>
</dbReference>
<dbReference type="NCBIfam" id="TIGR04183">
    <property type="entry name" value="Por_Secre_tail"/>
    <property type="match status" value="1"/>
</dbReference>
<dbReference type="Pfam" id="PF05345">
    <property type="entry name" value="He_PIG"/>
    <property type="match status" value="1"/>
</dbReference>